<keyword evidence="1" id="KW-0479">Metal-binding</keyword>
<organism evidence="4 5">
    <name type="scientific">Letharia lupina</name>
    <dbReference type="NCBI Taxonomy" id="560253"/>
    <lineage>
        <taxon>Eukaryota</taxon>
        <taxon>Fungi</taxon>
        <taxon>Dikarya</taxon>
        <taxon>Ascomycota</taxon>
        <taxon>Pezizomycotina</taxon>
        <taxon>Lecanoromycetes</taxon>
        <taxon>OSLEUM clade</taxon>
        <taxon>Lecanoromycetidae</taxon>
        <taxon>Lecanorales</taxon>
        <taxon>Lecanorineae</taxon>
        <taxon>Parmeliaceae</taxon>
        <taxon>Letharia</taxon>
    </lineage>
</organism>
<dbReference type="Gene3D" id="3.30.160.60">
    <property type="entry name" value="Classic Zinc Finger"/>
    <property type="match status" value="2"/>
</dbReference>
<feature type="region of interest" description="Disordered" evidence="2">
    <location>
        <begin position="347"/>
        <end position="373"/>
    </location>
</feature>
<evidence type="ECO:0000259" key="3">
    <source>
        <dbReference type="PROSITE" id="PS50157"/>
    </source>
</evidence>
<dbReference type="PANTHER" id="PTHR16515:SF21">
    <property type="entry name" value="PR DOMAIN ZINC FINGER PROTEIN 13"/>
    <property type="match status" value="1"/>
</dbReference>
<dbReference type="AlphaFoldDB" id="A0A8H6C9J7"/>
<dbReference type="Pfam" id="PF00096">
    <property type="entry name" value="zf-C2H2"/>
    <property type="match status" value="1"/>
</dbReference>
<dbReference type="InterPro" id="IPR013087">
    <property type="entry name" value="Znf_C2H2_type"/>
</dbReference>
<feature type="compositionally biased region" description="Basic and acidic residues" evidence="2">
    <location>
        <begin position="159"/>
        <end position="169"/>
    </location>
</feature>
<feature type="region of interest" description="Disordered" evidence="2">
    <location>
        <begin position="244"/>
        <end position="264"/>
    </location>
</feature>
<feature type="compositionally biased region" description="Basic and acidic residues" evidence="2">
    <location>
        <begin position="359"/>
        <end position="371"/>
    </location>
</feature>
<keyword evidence="5" id="KW-1185">Reference proteome</keyword>
<feature type="region of interest" description="Disordered" evidence="2">
    <location>
        <begin position="592"/>
        <end position="652"/>
    </location>
</feature>
<accession>A0A8H6C9J7</accession>
<gene>
    <name evidence="4" type="ORF">HO133_005184</name>
</gene>
<dbReference type="PANTHER" id="PTHR16515">
    <property type="entry name" value="PR DOMAIN ZINC FINGER PROTEIN"/>
    <property type="match status" value="1"/>
</dbReference>
<dbReference type="Proteomes" id="UP000593566">
    <property type="component" value="Unassembled WGS sequence"/>
</dbReference>
<dbReference type="EMBL" id="JACCJB010000020">
    <property type="protein sequence ID" value="KAF6219359.1"/>
    <property type="molecule type" value="Genomic_DNA"/>
</dbReference>
<feature type="compositionally biased region" description="Low complexity" evidence="2">
    <location>
        <begin position="532"/>
        <end position="545"/>
    </location>
</feature>
<evidence type="ECO:0000256" key="1">
    <source>
        <dbReference type="PROSITE-ProRule" id="PRU00042"/>
    </source>
</evidence>
<feature type="domain" description="C2H2-type" evidence="3">
    <location>
        <begin position="431"/>
        <end position="458"/>
    </location>
</feature>
<feature type="region of interest" description="Disordered" evidence="2">
    <location>
        <begin position="36"/>
        <end position="55"/>
    </location>
</feature>
<dbReference type="GO" id="GO:0008270">
    <property type="term" value="F:zinc ion binding"/>
    <property type="evidence" value="ECO:0007669"/>
    <property type="project" value="UniProtKB-KW"/>
</dbReference>
<feature type="compositionally biased region" description="Basic residues" evidence="2">
    <location>
        <begin position="492"/>
        <end position="501"/>
    </location>
</feature>
<evidence type="ECO:0000313" key="5">
    <source>
        <dbReference type="Proteomes" id="UP000593566"/>
    </source>
</evidence>
<feature type="domain" description="C2H2-type" evidence="3">
    <location>
        <begin position="401"/>
        <end position="430"/>
    </location>
</feature>
<protein>
    <recommendedName>
        <fullName evidence="3">C2H2-type domain-containing protein</fullName>
    </recommendedName>
</protein>
<name>A0A8H6C9J7_9LECA</name>
<proteinExistence type="predicted"/>
<feature type="compositionally biased region" description="Polar residues" evidence="2">
    <location>
        <begin position="171"/>
        <end position="180"/>
    </location>
</feature>
<comment type="caution">
    <text evidence="4">The sequence shown here is derived from an EMBL/GenBank/DDBJ whole genome shotgun (WGS) entry which is preliminary data.</text>
</comment>
<reference evidence="4 5" key="1">
    <citation type="journal article" date="2020" name="Genomics">
        <title>Complete, high-quality genomes from long-read metagenomic sequencing of two wolf lichen thalli reveals enigmatic genome architecture.</title>
        <authorList>
            <person name="McKenzie S.K."/>
            <person name="Walston R.F."/>
            <person name="Allen J.L."/>
        </authorList>
    </citation>
    <scope>NUCLEOTIDE SEQUENCE [LARGE SCALE GENOMIC DNA]</scope>
    <source>
        <strain evidence="4">WasteWater1</strain>
    </source>
</reference>
<dbReference type="GO" id="GO:0005634">
    <property type="term" value="C:nucleus"/>
    <property type="evidence" value="ECO:0007669"/>
    <property type="project" value="TreeGrafter"/>
</dbReference>
<dbReference type="InterPro" id="IPR050331">
    <property type="entry name" value="Zinc_finger"/>
</dbReference>
<feature type="compositionally biased region" description="Low complexity" evidence="2">
    <location>
        <begin position="632"/>
        <end position="642"/>
    </location>
</feature>
<feature type="compositionally biased region" description="Polar residues" evidence="2">
    <location>
        <begin position="83"/>
        <end position="104"/>
    </location>
</feature>
<dbReference type="SUPFAM" id="SSF57667">
    <property type="entry name" value="beta-beta-alpha zinc fingers"/>
    <property type="match status" value="2"/>
</dbReference>
<dbReference type="InterPro" id="IPR036236">
    <property type="entry name" value="Znf_C2H2_sf"/>
</dbReference>
<dbReference type="GO" id="GO:0010468">
    <property type="term" value="P:regulation of gene expression"/>
    <property type="evidence" value="ECO:0007669"/>
    <property type="project" value="TreeGrafter"/>
</dbReference>
<dbReference type="PROSITE" id="PS00028">
    <property type="entry name" value="ZINC_FINGER_C2H2_1"/>
    <property type="match status" value="2"/>
</dbReference>
<keyword evidence="1" id="KW-0862">Zinc</keyword>
<dbReference type="SMART" id="SM00355">
    <property type="entry name" value="ZnF_C2H2"/>
    <property type="match status" value="2"/>
</dbReference>
<dbReference type="GeneID" id="59333590"/>
<evidence type="ECO:0000313" key="4">
    <source>
        <dbReference type="EMBL" id="KAF6219359.1"/>
    </source>
</evidence>
<feature type="region of interest" description="Disordered" evidence="2">
    <location>
        <begin position="490"/>
        <end position="517"/>
    </location>
</feature>
<dbReference type="PROSITE" id="PS50157">
    <property type="entry name" value="ZINC_FINGER_C2H2_2"/>
    <property type="match status" value="2"/>
</dbReference>
<dbReference type="RefSeq" id="XP_037148794.1">
    <property type="nucleotide sequence ID" value="XM_037296096.1"/>
</dbReference>
<feature type="region of interest" description="Disordered" evidence="2">
    <location>
        <begin position="532"/>
        <end position="570"/>
    </location>
</feature>
<feature type="region of interest" description="Disordered" evidence="2">
    <location>
        <begin position="143"/>
        <end position="229"/>
    </location>
</feature>
<sequence length="751" mass="82888">MSSTQIHDELFQQDELLTEDEYHNRQQLIQALMREVQQQHSTARPGHEQSETLTRSIHRHQSLTNIQQAPCQEHGTGFFMDGQPNTPMTAWENSSGQPHSLQDAYNSNTMDMFQSFDSTTSAGYLDGFGTGHDEYTENILPNETTKTKGMPHGLPSQEDSQRPTARDGTQRPCTPLSQMRTDYFPITPATTPFSQNAHTNKALQSRTAESSPTRRDPNLTIKASHAMQRGTSCQDNFAAMRQHAMSPDVPSPPNTAPPQGRQRGSVDLAAFPQPNFMNMSNLKMDIPGSIGGYNASNYSPMSNAVSSAVTSFQSSPEMAHMTLFEDINVGVNGPLVATKLSGLPSSQSADDLAVYPSPMKEDPYPRSHSMSENDTEDWIDTGVTCDDIASFIGLPEDDNRWKCLYPHCDKKFGRKENIKSHVQTHLGDRQFQCKDCLKCFVRQHDLKRHANIHSGVKSYSCPCGKGFARHDALTRHRQRGMCIGAFDGTPKKVIKRGRPKKPRPDTEERLEKSAKTRQRVLEKRCLGEYASSASGSSASSYPSPEQLFDDMDFTTSSPSHGHESLQQISGDIPGDFCGDLFSYTPPTSPSYSTGNCFSSQHSQHSHTPKAVSMSPSPKLAGTSEEQHEFPKSNSGSRKSSTSYFGTPPELDLSSSSPAASKFFDFEGSSDANSSQSIPVLFDENLDFFKKDFDLSSTLNKAEHTKEANTEFHDFFNAELEMTGFGGGSVPDSGYEDACNSNDPFSTDFFGS</sequence>
<keyword evidence="1" id="KW-0863">Zinc-finger</keyword>
<feature type="region of interest" description="Disordered" evidence="2">
    <location>
        <begin position="73"/>
        <end position="104"/>
    </location>
</feature>
<feature type="compositionally biased region" description="Polar residues" evidence="2">
    <location>
        <begin position="553"/>
        <end position="569"/>
    </location>
</feature>
<feature type="compositionally biased region" description="Polar residues" evidence="2">
    <location>
        <begin position="188"/>
        <end position="211"/>
    </location>
</feature>
<feature type="compositionally biased region" description="Basic and acidic residues" evidence="2">
    <location>
        <begin position="502"/>
        <end position="517"/>
    </location>
</feature>
<evidence type="ECO:0000256" key="2">
    <source>
        <dbReference type="SAM" id="MobiDB-lite"/>
    </source>
</evidence>